<comment type="caution">
    <text evidence="2">The sequence shown here is derived from an EMBL/GenBank/DDBJ whole genome shotgun (WGS) entry which is preliminary data.</text>
</comment>
<accession>A0A645AQI8</accession>
<keyword evidence="1" id="KW-0472">Membrane</keyword>
<evidence type="ECO:0000256" key="1">
    <source>
        <dbReference type="SAM" id="Phobius"/>
    </source>
</evidence>
<proteinExistence type="predicted"/>
<reference evidence="2" key="1">
    <citation type="submission" date="2019-08" db="EMBL/GenBank/DDBJ databases">
        <authorList>
            <person name="Kucharzyk K."/>
            <person name="Murdoch R.W."/>
            <person name="Higgins S."/>
            <person name="Loffler F."/>
        </authorList>
    </citation>
    <scope>NUCLEOTIDE SEQUENCE</scope>
</reference>
<keyword evidence="1" id="KW-0812">Transmembrane</keyword>
<keyword evidence="1" id="KW-1133">Transmembrane helix</keyword>
<dbReference type="AlphaFoldDB" id="A0A645AQI8"/>
<feature type="transmembrane region" description="Helical" evidence="1">
    <location>
        <begin position="6"/>
        <end position="22"/>
    </location>
</feature>
<name>A0A645AQI8_9ZZZZ</name>
<organism evidence="2">
    <name type="scientific">bioreactor metagenome</name>
    <dbReference type="NCBI Taxonomy" id="1076179"/>
    <lineage>
        <taxon>unclassified sequences</taxon>
        <taxon>metagenomes</taxon>
        <taxon>ecological metagenomes</taxon>
    </lineage>
</organism>
<dbReference type="EMBL" id="VSSQ01013604">
    <property type="protein sequence ID" value="MPM51864.1"/>
    <property type="molecule type" value="Genomic_DNA"/>
</dbReference>
<protein>
    <submittedName>
        <fullName evidence="2">Uncharacterized protein</fullName>
    </submittedName>
</protein>
<feature type="transmembrane region" description="Helical" evidence="1">
    <location>
        <begin position="34"/>
        <end position="53"/>
    </location>
</feature>
<evidence type="ECO:0000313" key="2">
    <source>
        <dbReference type="EMBL" id="MPM51864.1"/>
    </source>
</evidence>
<gene>
    <name evidence="2" type="ORF">SDC9_98615</name>
</gene>
<sequence length="80" mass="9224">MGFVTFSTIIIFFIKETLLFGFKKNKTDEQKMAIILLGGLAATLANAIFIDVFEASKTAYLFWIMMGLYYQLINQFHDQK</sequence>